<evidence type="ECO:0000313" key="2">
    <source>
        <dbReference type="Proteomes" id="UP001159427"/>
    </source>
</evidence>
<evidence type="ECO:0000313" key="1">
    <source>
        <dbReference type="EMBL" id="CAH3019437.1"/>
    </source>
</evidence>
<protein>
    <submittedName>
        <fullName evidence="1">Uncharacterized protein</fullName>
    </submittedName>
</protein>
<dbReference type="EMBL" id="CALNXI010000116">
    <property type="protein sequence ID" value="CAH3019437.1"/>
    <property type="molecule type" value="Genomic_DNA"/>
</dbReference>
<sequence length="143" mass="16287">MERLVILMYDKQIPDDSANKTRQTLLTQKDKEIKKILLTKDALRQHVLRAAYQAGHVWGQPLLKAPQVPSPKEFGWKRENVSAQWQVKQTNLPPASAVCRAVEQSSIPFDHIPDRVLSKVDCVESGYSEVMIAQFVLNCTLFK</sequence>
<name>A0ABN8LSE8_9CNID</name>
<dbReference type="Proteomes" id="UP001159427">
    <property type="component" value="Unassembled WGS sequence"/>
</dbReference>
<comment type="caution">
    <text evidence="1">The sequence shown here is derived from an EMBL/GenBank/DDBJ whole genome shotgun (WGS) entry which is preliminary data.</text>
</comment>
<keyword evidence="2" id="KW-1185">Reference proteome</keyword>
<proteinExistence type="predicted"/>
<organism evidence="1 2">
    <name type="scientific">Porites evermanni</name>
    <dbReference type="NCBI Taxonomy" id="104178"/>
    <lineage>
        <taxon>Eukaryota</taxon>
        <taxon>Metazoa</taxon>
        <taxon>Cnidaria</taxon>
        <taxon>Anthozoa</taxon>
        <taxon>Hexacorallia</taxon>
        <taxon>Scleractinia</taxon>
        <taxon>Fungiina</taxon>
        <taxon>Poritidae</taxon>
        <taxon>Porites</taxon>
    </lineage>
</organism>
<gene>
    <name evidence="1" type="ORF">PEVE_00002723</name>
</gene>
<reference evidence="1 2" key="1">
    <citation type="submission" date="2022-05" db="EMBL/GenBank/DDBJ databases">
        <authorList>
            <consortium name="Genoscope - CEA"/>
            <person name="William W."/>
        </authorList>
    </citation>
    <scope>NUCLEOTIDE SEQUENCE [LARGE SCALE GENOMIC DNA]</scope>
</reference>
<accession>A0ABN8LSE8</accession>